<evidence type="ECO:0000313" key="1">
    <source>
        <dbReference type="EMBL" id="EHQ29008.1"/>
    </source>
</evidence>
<gene>
    <name evidence="1" type="ORF">Mucpa_4924</name>
</gene>
<protein>
    <submittedName>
        <fullName evidence="1">Uncharacterized protein</fullName>
    </submittedName>
</protein>
<organism evidence="1 2">
    <name type="scientific">Mucilaginibacter paludis DSM 18603</name>
    <dbReference type="NCBI Taxonomy" id="714943"/>
    <lineage>
        <taxon>Bacteria</taxon>
        <taxon>Pseudomonadati</taxon>
        <taxon>Bacteroidota</taxon>
        <taxon>Sphingobacteriia</taxon>
        <taxon>Sphingobacteriales</taxon>
        <taxon>Sphingobacteriaceae</taxon>
        <taxon>Mucilaginibacter</taxon>
    </lineage>
</organism>
<proteinExistence type="predicted"/>
<accession>H1Y7C1</accession>
<sequence length="237" mass="27848">MKTTTRFQEDVKATGDLKKIKIYDGEDDFNHYQVWIKTLKEPLQVLKEHFNSNFDELLCDPAPFNKEVLKGLLFGNYYDHLYKVVEQFISGKDRAMKSYYTQYYNDKIEMLAAYSERFKAKLNDTSYRTELYGVRKLPAHLTTIDILEILDGDLVIDQSKIEAMRESFDIYTSEPDHLEYALLCNQLADIYNKLQANIKRKNGPLSQQYQLNGFLPAHYFISLQDNVIVPNYKYIQS</sequence>
<dbReference type="STRING" id="714943.Mucpa_4924"/>
<dbReference type="HOGENOM" id="CLU_1169619_0_0_10"/>
<dbReference type="Proteomes" id="UP000002774">
    <property type="component" value="Chromosome"/>
</dbReference>
<dbReference type="EMBL" id="CM001403">
    <property type="protein sequence ID" value="EHQ29008.1"/>
    <property type="molecule type" value="Genomic_DNA"/>
</dbReference>
<reference evidence="1" key="1">
    <citation type="submission" date="2011-09" db="EMBL/GenBank/DDBJ databases">
        <title>The permanent draft genome of Mucilaginibacter paludis DSM 18603.</title>
        <authorList>
            <consortium name="US DOE Joint Genome Institute (JGI-PGF)"/>
            <person name="Lucas S."/>
            <person name="Han J."/>
            <person name="Lapidus A."/>
            <person name="Bruce D."/>
            <person name="Goodwin L."/>
            <person name="Pitluck S."/>
            <person name="Peters L."/>
            <person name="Kyrpides N."/>
            <person name="Mavromatis K."/>
            <person name="Ivanova N."/>
            <person name="Mikhailova N."/>
            <person name="Held B."/>
            <person name="Detter J.C."/>
            <person name="Tapia R."/>
            <person name="Han C."/>
            <person name="Land M."/>
            <person name="Hauser L."/>
            <person name="Markowitz V."/>
            <person name="Cheng J.-F."/>
            <person name="Hugenholtz P."/>
            <person name="Woyke T."/>
            <person name="Wu D."/>
            <person name="Tindall B."/>
            <person name="Brambilla E."/>
            <person name="Klenk H.-P."/>
            <person name="Eisen J.A."/>
        </authorList>
    </citation>
    <scope>NUCLEOTIDE SEQUENCE [LARGE SCALE GENOMIC DNA]</scope>
    <source>
        <strain evidence="1">DSM 18603</strain>
    </source>
</reference>
<evidence type="ECO:0000313" key="2">
    <source>
        <dbReference type="Proteomes" id="UP000002774"/>
    </source>
</evidence>
<dbReference type="AlphaFoldDB" id="H1Y7C1"/>
<dbReference type="OrthoDB" id="9788081at2"/>
<keyword evidence="2" id="KW-1185">Reference proteome</keyword>
<dbReference type="RefSeq" id="WP_008510017.1">
    <property type="nucleotide sequence ID" value="NZ_CM001403.1"/>
</dbReference>
<name>H1Y7C1_9SPHI</name>